<protein>
    <submittedName>
        <fullName evidence="2">Metallophosphoesterase family protein</fullName>
    </submittedName>
</protein>
<dbReference type="InterPro" id="IPR029052">
    <property type="entry name" value="Metallo-depent_PP-like"/>
</dbReference>
<organism evidence="2 3">
    <name type="scientific">Niallia endozanthoxylica</name>
    <dbReference type="NCBI Taxonomy" id="2036016"/>
    <lineage>
        <taxon>Bacteria</taxon>
        <taxon>Bacillati</taxon>
        <taxon>Bacillota</taxon>
        <taxon>Bacilli</taxon>
        <taxon>Bacillales</taxon>
        <taxon>Bacillaceae</taxon>
        <taxon>Niallia</taxon>
    </lineage>
</organism>
<feature type="domain" description="Calcineurin-like phosphoesterase" evidence="1">
    <location>
        <begin position="64"/>
        <end position="321"/>
    </location>
</feature>
<dbReference type="PANTHER" id="PTHR32440:SF0">
    <property type="entry name" value="PHOSPHATASE DCR2-RELATED"/>
    <property type="match status" value="1"/>
</dbReference>
<evidence type="ECO:0000259" key="1">
    <source>
        <dbReference type="Pfam" id="PF00149"/>
    </source>
</evidence>
<comment type="caution">
    <text evidence="2">The sequence shown here is derived from an EMBL/GenBank/DDBJ whole genome shotgun (WGS) entry which is preliminary data.</text>
</comment>
<dbReference type="GO" id="GO:0005737">
    <property type="term" value="C:cytoplasm"/>
    <property type="evidence" value="ECO:0007669"/>
    <property type="project" value="TreeGrafter"/>
</dbReference>
<accession>A0A5J5HMH7</accession>
<sequence>MSNQDQNYSFDRRKFIKVGGVSTLALTMGAAGLPTGLFGDSATAQAAAKPNFNAKLKFNSDGKFKVVQFNDTQDDENIDRRTIELMEKVLDSEKPDFVVINGDVITGGTDTPMETRQAINNVAQPMEQRGIKWAITYGNHDEDSTPKSGLDEADMLQIYMNYKHNMNQPSEKGITGTGNMNLLINNSKGTDAAFNLWLLDSGRYAPGTIDGQDFKGYPTWDWLRGNQVNWYFETSKQIEQQYNRKIPSLMFLHIPLWEHRFMWFSSVDDRSAAAHERAVAKHNIVGERNEDECPGPFNSGMFSAILDRGDVKGVFCGHDHINTYHGNYYGVLLGYAGNTGFGTYGLSGAERNRLRGARVFHLDENKEGVLVETHMVFAKDYGIDLTANDQSIKPEPLEESKKWEKFVQRNT</sequence>
<dbReference type="Pfam" id="PF00149">
    <property type="entry name" value="Metallophos"/>
    <property type="match status" value="1"/>
</dbReference>
<keyword evidence="3" id="KW-1185">Reference proteome</keyword>
<dbReference type="OrthoDB" id="9816081at2"/>
<dbReference type="AlphaFoldDB" id="A0A5J5HMH7"/>
<evidence type="ECO:0000313" key="2">
    <source>
        <dbReference type="EMBL" id="KAA9022296.1"/>
    </source>
</evidence>
<dbReference type="RefSeq" id="WP_150440953.1">
    <property type="nucleotide sequence ID" value="NZ_VYKL01000023.1"/>
</dbReference>
<dbReference type="InterPro" id="IPR004843">
    <property type="entry name" value="Calcineurin-like_PHP"/>
</dbReference>
<dbReference type="CDD" id="cd07383">
    <property type="entry name" value="MPP_Dcr2"/>
    <property type="match status" value="1"/>
</dbReference>
<dbReference type="PROSITE" id="PS51318">
    <property type="entry name" value="TAT"/>
    <property type="match status" value="1"/>
</dbReference>
<dbReference type="InterPro" id="IPR006311">
    <property type="entry name" value="TAT_signal"/>
</dbReference>
<dbReference type="GO" id="GO:0016788">
    <property type="term" value="F:hydrolase activity, acting on ester bonds"/>
    <property type="evidence" value="ECO:0007669"/>
    <property type="project" value="TreeGrafter"/>
</dbReference>
<evidence type="ECO:0000313" key="3">
    <source>
        <dbReference type="Proteomes" id="UP000326671"/>
    </source>
</evidence>
<dbReference type="SUPFAM" id="SSF56300">
    <property type="entry name" value="Metallo-dependent phosphatases"/>
    <property type="match status" value="1"/>
</dbReference>
<dbReference type="Gene3D" id="3.60.21.10">
    <property type="match status" value="1"/>
</dbReference>
<reference evidence="2 3" key="1">
    <citation type="submission" date="2019-09" db="EMBL/GenBank/DDBJ databases">
        <title>Whole genome sequences of isolates from the Mars Exploration Rovers.</title>
        <authorList>
            <person name="Seuylemezian A."/>
            <person name="Vaishampayan P."/>
        </authorList>
    </citation>
    <scope>NUCLEOTIDE SEQUENCE [LARGE SCALE GENOMIC DNA]</scope>
    <source>
        <strain evidence="2 3">MER_TA_151</strain>
    </source>
</reference>
<gene>
    <name evidence="2" type="ORF">F4V44_15630</name>
</gene>
<dbReference type="EMBL" id="VYKL01000023">
    <property type="protein sequence ID" value="KAA9022296.1"/>
    <property type="molecule type" value="Genomic_DNA"/>
</dbReference>
<dbReference type="PANTHER" id="PTHR32440">
    <property type="entry name" value="PHOSPHATASE DCR2-RELATED-RELATED"/>
    <property type="match status" value="1"/>
</dbReference>
<dbReference type="Proteomes" id="UP000326671">
    <property type="component" value="Unassembled WGS sequence"/>
</dbReference>
<proteinExistence type="predicted"/>
<name>A0A5J5HMH7_9BACI</name>